<evidence type="ECO:0000256" key="1">
    <source>
        <dbReference type="SAM" id="Phobius"/>
    </source>
</evidence>
<keyword evidence="3" id="KW-1185">Reference proteome</keyword>
<dbReference type="AlphaFoldDB" id="A0A318ZUM6"/>
<dbReference type="RefSeq" id="XP_025429770.1">
    <property type="nucleotide sequence ID" value="XM_025575380.1"/>
</dbReference>
<protein>
    <submittedName>
        <fullName evidence="2">Uncharacterized protein</fullName>
    </submittedName>
</protein>
<feature type="transmembrane region" description="Helical" evidence="1">
    <location>
        <begin position="23"/>
        <end position="45"/>
    </location>
</feature>
<evidence type="ECO:0000313" key="2">
    <source>
        <dbReference type="EMBL" id="PYH43788.1"/>
    </source>
</evidence>
<gene>
    <name evidence="2" type="ORF">BP01DRAFT_358216</name>
</gene>
<sequence>MGIQFRNLNQKRTDYGVRRSQHYSVNACSLFLLLSLLHLFSVCLYHHHHHPSTKQ</sequence>
<reference evidence="2 3" key="1">
    <citation type="submission" date="2016-12" db="EMBL/GenBank/DDBJ databases">
        <title>The genomes of Aspergillus section Nigri reveals drivers in fungal speciation.</title>
        <authorList>
            <consortium name="DOE Joint Genome Institute"/>
            <person name="Vesth T.C."/>
            <person name="Nybo J."/>
            <person name="Theobald S."/>
            <person name="Brandl J."/>
            <person name="Frisvad J.C."/>
            <person name="Nielsen K.F."/>
            <person name="Lyhne E.K."/>
            <person name="Kogle M.E."/>
            <person name="Kuo A."/>
            <person name="Riley R."/>
            <person name="Clum A."/>
            <person name="Nolan M."/>
            <person name="Lipzen A."/>
            <person name="Salamov A."/>
            <person name="Henrissat B."/>
            <person name="Wiebenga A."/>
            <person name="De Vries R.P."/>
            <person name="Grigoriev I.V."/>
            <person name="Mortensen U.H."/>
            <person name="Andersen M.R."/>
            <person name="Baker S.E."/>
        </authorList>
    </citation>
    <scope>NUCLEOTIDE SEQUENCE [LARGE SCALE GENOMIC DNA]</scope>
    <source>
        <strain evidence="2 3">JOP 1030-1</strain>
    </source>
</reference>
<evidence type="ECO:0000313" key="3">
    <source>
        <dbReference type="Proteomes" id="UP000248349"/>
    </source>
</evidence>
<proteinExistence type="predicted"/>
<keyword evidence="1" id="KW-0472">Membrane</keyword>
<keyword evidence="1" id="KW-0812">Transmembrane</keyword>
<dbReference type="GeneID" id="37076608"/>
<dbReference type="EMBL" id="KZ821241">
    <property type="protein sequence ID" value="PYH43788.1"/>
    <property type="molecule type" value="Genomic_DNA"/>
</dbReference>
<organism evidence="2 3">
    <name type="scientific">Aspergillus saccharolyticus JOP 1030-1</name>
    <dbReference type="NCBI Taxonomy" id="1450539"/>
    <lineage>
        <taxon>Eukaryota</taxon>
        <taxon>Fungi</taxon>
        <taxon>Dikarya</taxon>
        <taxon>Ascomycota</taxon>
        <taxon>Pezizomycotina</taxon>
        <taxon>Eurotiomycetes</taxon>
        <taxon>Eurotiomycetidae</taxon>
        <taxon>Eurotiales</taxon>
        <taxon>Aspergillaceae</taxon>
        <taxon>Aspergillus</taxon>
        <taxon>Aspergillus subgen. Circumdati</taxon>
    </lineage>
</organism>
<accession>A0A318ZUM6</accession>
<dbReference type="Proteomes" id="UP000248349">
    <property type="component" value="Unassembled WGS sequence"/>
</dbReference>
<keyword evidence="1" id="KW-1133">Transmembrane helix</keyword>
<name>A0A318ZUM6_9EURO</name>